<evidence type="ECO:0000259" key="1">
    <source>
        <dbReference type="Pfam" id="PF00717"/>
    </source>
</evidence>
<evidence type="ECO:0000313" key="2">
    <source>
        <dbReference type="EMBL" id="MBO1360287.1"/>
    </source>
</evidence>
<protein>
    <submittedName>
        <fullName evidence="2">S24 family peptidase</fullName>
    </submittedName>
</protein>
<dbReference type="InterPro" id="IPR036286">
    <property type="entry name" value="LexA/Signal_pep-like_sf"/>
</dbReference>
<reference evidence="2 3" key="1">
    <citation type="submission" date="2021-03" db="EMBL/GenBank/DDBJ databases">
        <title>The complete genome sequence of Acetobacter sacchari TBRC 11175.</title>
        <authorList>
            <person name="Charoenyingcharoen P."/>
            <person name="Yukphan P."/>
        </authorList>
    </citation>
    <scope>NUCLEOTIDE SEQUENCE [LARGE SCALE GENOMIC DNA]</scope>
    <source>
        <strain evidence="2 3">TBRC 11175</strain>
    </source>
</reference>
<sequence length="126" mass="13268">MSGYAGDRTTGFASPAADDIEGPIDLSEALDLRRPSRYPVRVSGATFAARGILPDDVLVVDTSVTAVHGSLVVASVAGRSMLAELRKTGRRWHLHSGDGCRPPVEVAESSDVEIWAAVTGVVRLVV</sequence>
<evidence type="ECO:0000313" key="3">
    <source>
        <dbReference type="Proteomes" id="UP000664771"/>
    </source>
</evidence>
<dbReference type="Proteomes" id="UP000664771">
    <property type="component" value="Unassembled WGS sequence"/>
</dbReference>
<organism evidence="2 3">
    <name type="scientific">Acetobacter sacchari</name>
    <dbReference type="NCBI Taxonomy" id="2661687"/>
    <lineage>
        <taxon>Bacteria</taxon>
        <taxon>Pseudomonadati</taxon>
        <taxon>Pseudomonadota</taxon>
        <taxon>Alphaproteobacteria</taxon>
        <taxon>Acetobacterales</taxon>
        <taxon>Acetobacteraceae</taxon>
        <taxon>Acetobacter</taxon>
    </lineage>
</organism>
<dbReference type="Pfam" id="PF00717">
    <property type="entry name" value="Peptidase_S24"/>
    <property type="match status" value="1"/>
</dbReference>
<keyword evidence="3" id="KW-1185">Reference proteome</keyword>
<name>A0ABS3LWJ0_9PROT</name>
<dbReference type="CDD" id="cd06529">
    <property type="entry name" value="S24_LexA-like"/>
    <property type="match status" value="1"/>
</dbReference>
<dbReference type="Gene3D" id="2.10.109.10">
    <property type="entry name" value="Umud Fragment, subunit A"/>
    <property type="match status" value="1"/>
</dbReference>
<feature type="domain" description="Peptidase S24/S26A/S26B/S26C" evidence="1">
    <location>
        <begin position="9"/>
        <end position="118"/>
    </location>
</feature>
<proteinExistence type="predicted"/>
<gene>
    <name evidence="2" type="ORF">J2D73_10860</name>
</gene>
<dbReference type="EMBL" id="JAFVMF010000010">
    <property type="protein sequence ID" value="MBO1360287.1"/>
    <property type="molecule type" value="Genomic_DNA"/>
</dbReference>
<dbReference type="SUPFAM" id="SSF51306">
    <property type="entry name" value="LexA/Signal peptidase"/>
    <property type="match status" value="1"/>
</dbReference>
<accession>A0ABS3LWJ0</accession>
<dbReference type="InterPro" id="IPR039418">
    <property type="entry name" value="LexA-like"/>
</dbReference>
<comment type="caution">
    <text evidence="2">The sequence shown here is derived from an EMBL/GenBank/DDBJ whole genome shotgun (WGS) entry which is preliminary data.</text>
</comment>
<dbReference type="RefSeq" id="WP_207881564.1">
    <property type="nucleotide sequence ID" value="NZ_JAFVMF010000010.1"/>
</dbReference>
<dbReference type="InterPro" id="IPR015927">
    <property type="entry name" value="Peptidase_S24_S26A/B/C"/>
</dbReference>